<reference evidence="6" key="1">
    <citation type="journal article" date="2023" name="Genome Biol. Evol.">
        <title>First Whole Genome Sequence and Flow Cytometry Genome Size Data for the Lichen-Forming Fungus Ramalina farinacea (Ascomycota).</title>
        <authorList>
            <person name="Llewellyn T."/>
            <person name="Mian S."/>
            <person name="Hill R."/>
            <person name="Leitch I.J."/>
            <person name="Gaya E."/>
        </authorList>
    </citation>
    <scope>NUCLEOTIDE SEQUENCE</scope>
    <source>
        <strain evidence="6">LIQ254RAFAR</strain>
    </source>
</reference>
<proteinExistence type="predicted"/>
<comment type="subcellular location">
    <subcellularLocation>
        <location evidence="1">Membrane</location>
        <topology evidence="1">Multi-pass membrane protein</topology>
    </subcellularLocation>
</comment>
<keyword evidence="3 5" id="KW-1133">Transmembrane helix</keyword>
<dbReference type="SUPFAM" id="SSF103473">
    <property type="entry name" value="MFS general substrate transporter"/>
    <property type="match status" value="1"/>
</dbReference>
<dbReference type="PANTHER" id="PTHR23507:SF1">
    <property type="entry name" value="FI18259P1-RELATED"/>
    <property type="match status" value="1"/>
</dbReference>
<dbReference type="EMBL" id="JAPUFD010000002">
    <property type="protein sequence ID" value="MDI1485904.1"/>
    <property type="molecule type" value="Genomic_DNA"/>
</dbReference>
<name>A0AA43QHT6_9LECA</name>
<gene>
    <name evidence="6" type="ORF">OHK93_004093</name>
</gene>
<evidence type="ECO:0000256" key="2">
    <source>
        <dbReference type="ARBA" id="ARBA00022692"/>
    </source>
</evidence>
<feature type="transmembrane region" description="Helical" evidence="5">
    <location>
        <begin position="168"/>
        <end position="190"/>
    </location>
</feature>
<keyword evidence="4 5" id="KW-0472">Membrane</keyword>
<feature type="transmembrane region" description="Helical" evidence="5">
    <location>
        <begin position="33"/>
        <end position="52"/>
    </location>
</feature>
<evidence type="ECO:0000256" key="3">
    <source>
        <dbReference type="ARBA" id="ARBA00022989"/>
    </source>
</evidence>
<dbReference type="InterPro" id="IPR036259">
    <property type="entry name" value="MFS_trans_sf"/>
</dbReference>
<comment type="caution">
    <text evidence="6">The sequence shown here is derived from an EMBL/GenBank/DDBJ whole genome shotgun (WGS) entry which is preliminary data.</text>
</comment>
<evidence type="ECO:0000256" key="5">
    <source>
        <dbReference type="SAM" id="Phobius"/>
    </source>
</evidence>
<dbReference type="GO" id="GO:0022857">
    <property type="term" value="F:transmembrane transporter activity"/>
    <property type="evidence" value="ECO:0007669"/>
    <property type="project" value="TreeGrafter"/>
</dbReference>
<dbReference type="AlphaFoldDB" id="A0AA43QHT6"/>
<dbReference type="Proteomes" id="UP001161017">
    <property type="component" value="Unassembled WGS sequence"/>
</dbReference>
<feature type="transmembrane region" description="Helical" evidence="5">
    <location>
        <begin position="211"/>
        <end position="230"/>
    </location>
</feature>
<accession>A0AA43QHT6</accession>
<dbReference type="Gene3D" id="1.20.1250.20">
    <property type="entry name" value="MFS general substrate transporter like domains"/>
    <property type="match status" value="1"/>
</dbReference>
<feature type="non-terminal residue" evidence="6">
    <location>
        <position position="238"/>
    </location>
</feature>
<dbReference type="GO" id="GO:0016020">
    <property type="term" value="C:membrane"/>
    <property type="evidence" value="ECO:0007669"/>
    <property type="project" value="UniProtKB-SubCell"/>
</dbReference>
<evidence type="ECO:0000256" key="1">
    <source>
        <dbReference type="ARBA" id="ARBA00004141"/>
    </source>
</evidence>
<protein>
    <submittedName>
        <fullName evidence="6">Uncharacterized protein</fullName>
    </submittedName>
</protein>
<keyword evidence="2 5" id="KW-0812">Transmembrane</keyword>
<organism evidence="6 7">
    <name type="scientific">Ramalina farinacea</name>
    <dbReference type="NCBI Taxonomy" id="258253"/>
    <lineage>
        <taxon>Eukaryota</taxon>
        <taxon>Fungi</taxon>
        <taxon>Dikarya</taxon>
        <taxon>Ascomycota</taxon>
        <taxon>Pezizomycotina</taxon>
        <taxon>Lecanoromycetes</taxon>
        <taxon>OSLEUM clade</taxon>
        <taxon>Lecanoromycetidae</taxon>
        <taxon>Lecanorales</taxon>
        <taxon>Lecanorineae</taxon>
        <taxon>Ramalinaceae</taxon>
        <taxon>Ramalina</taxon>
    </lineage>
</organism>
<evidence type="ECO:0000256" key="4">
    <source>
        <dbReference type="ARBA" id="ARBA00023136"/>
    </source>
</evidence>
<sequence>MTADSTSEAERWSDETSAMPLGRMTLTAFRSGTFYYVYSAYLVTELVAPWLSSATMEISLYIPFLLSIAFLLLCLPVIALLPDTRCASNDQDQRYAQTVNDAWAENASSTSDIAQVQRSQPKSSRGLLEDFKTKVMLLAVPVFLVGQLRPSTLNVLIQYTSNKFKWKLSAAVTLVSEVAAVNLILFLLVLPQLIRFLQGRYHFQPQVIDLAVVRTSMLLLSVGALFLGLAPSVTTLIV</sequence>
<feature type="transmembrane region" description="Helical" evidence="5">
    <location>
        <begin position="58"/>
        <end position="81"/>
    </location>
</feature>
<evidence type="ECO:0000313" key="6">
    <source>
        <dbReference type="EMBL" id="MDI1485904.1"/>
    </source>
</evidence>
<evidence type="ECO:0000313" key="7">
    <source>
        <dbReference type="Proteomes" id="UP001161017"/>
    </source>
</evidence>
<keyword evidence="7" id="KW-1185">Reference proteome</keyword>
<dbReference type="PANTHER" id="PTHR23507">
    <property type="entry name" value="ZGC:174356"/>
    <property type="match status" value="1"/>
</dbReference>